<dbReference type="EMBL" id="GBRH01223050">
    <property type="protein sequence ID" value="JAD74845.1"/>
    <property type="molecule type" value="Transcribed_RNA"/>
</dbReference>
<dbReference type="SUPFAM" id="SSF48452">
    <property type="entry name" value="TPR-like"/>
    <property type="match status" value="2"/>
</dbReference>
<reference evidence="2" key="2">
    <citation type="journal article" date="2015" name="Data Brief">
        <title>Shoot transcriptome of the giant reed, Arundo donax.</title>
        <authorList>
            <person name="Barrero R.A."/>
            <person name="Guerrero F.D."/>
            <person name="Moolhuijzen P."/>
            <person name="Goolsby J.A."/>
            <person name="Tidwell J."/>
            <person name="Bellgard S.E."/>
            <person name="Bellgard M.I."/>
        </authorList>
    </citation>
    <scope>NUCLEOTIDE SEQUENCE</scope>
    <source>
        <tissue evidence="2">Shoot tissue taken approximately 20 cm above the soil surface</tissue>
    </source>
</reference>
<sequence length="281" mass="31534">MAKYNPEIMYSLAWENAMQRKLNAAVESATECLEMVMGGSVSAWKLLILILSAQQNLHEAEAVADIAIDEAEIDDQLDILRLKAQIQASRGQFKPSVESFRVLLAIIQAKKEVWKSTTCSEVKSLQKLEMDTWLDLASIYTKLEAWHDSNICLDKARSIDFFYPKCWHVRGLQLEGQSLHQEALTAFTFALSINPDYVPSMVSMAGILQNLGGNSLSIARTFLRNALRLEPTSHRAWLDLGLVLKSEGSLVEAADCFQAAYELKELSPIQDFSEQLPIMLH</sequence>
<feature type="repeat" description="TPR" evidence="1">
    <location>
        <begin position="234"/>
        <end position="267"/>
    </location>
</feature>
<dbReference type="AlphaFoldDB" id="A0A0A9CN73"/>
<protein>
    <submittedName>
        <fullName evidence="2">Uncharacterized protein</fullName>
    </submittedName>
</protein>
<dbReference type="PANTHER" id="PTHR44102">
    <property type="entry name" value="PROTEIN NPG1"/>
    <property type="match status" value="1"/>
</dbReference>
<dbReference type="InterPro" id="IPR019734">
    <property type="entry name" value="TPR_rpt"/>
</dbReference>
<accession>A0A0A9CN73</accession>
<proteinExistence type="predicted"/>
<reference evidence="2" key="1">
    <citation type="submission" date="2014-09" db="EMBL/GenBank/DDBJ databases">
        <authorList>
            <person name="Magalhaes I.L.F."/>
            <person name="Oliveira U."/>
            <person name="Santos F.R."/>
            <person name="Vidigal T.H.D.A."/>
            <person name="Brescovit A.D."/>
            <person name="Santos A.J."/>
        </authorList>
    </citation>
    <scope>NUCLEOTIDE SEQUENCE</scope>
    <source>
        <tissue evidence="2">Shoot tissue taken approximately 20 cm above the soil surface</tissue>
    </source>
</reference>
<organism evidence="2">
    <name type="scientific">Arundo donax</name>
    <name type="common">Giant reed</name>
    <name type="synonym">Donax arundinaceus</name>
    <dbReference type="NCBI Taxonomy" id="35708"/>
    <lineage>
        <taxon>Eukaryota</taxon>
        <taxon>Viridiplantae</taxon>
        <taxon>Streptophyta</taxon>
        <taxon>Embryophyta</taxon>
        <taxon>Tracheophyta</taxon>
        <taxon>Spermatophyta</taxon>
        <taxon>Magnoliopsida</taxon>
        <taxon>Liliopsida</taxon>
        <taxon>Poales</taxon>
        <taxon>Poaceae</taxon>
        <taxon>PACMAD clade</taxon>
        <taxon>Arundinoideae</taxon>
        <taxon>Arundineae</taxon>
        <taxon>Arundo</taxon>
    </lineage>
</organism>
<dbReference type="PROSITE" id="PS50005">
    <property type="entry name" value="TPR"/>
    <property type="match status" value="1"/>
</dbReference>
<dbReference type="InterPro" id="IPR011990">
    <property type="entry name" value="TPR-like_helical_dom_sf"/>
</dbReference>
<evidence type="ECO:0000256" key="1">
    <source>
        <dbReference type="PROSITE-ProRule" id="PRU00339"/>
    </source>
</evidence>
<name>A0A0A9CN73_ARUDO</name>
<dbReference type="PANTHER" id="PTHR44102:SF4">
    <property type="entry name" value="PROTEIN NPGR1"/>
    <property type="match status" value="1"/>
</dbReference>
<keyword evidence="1" id="KW-0802">TPR repeat</keyword>
<dbReference type="Pfam" id="PF13432">
    <property type="entry name" value="TPR_16"/>
    <property type="match status" value="1"/>
</dbReference>
<dbReference type="InterPro" id="IPR043376">
    <property type="entry name" value="NPG1-like"/>
</dbReference>
<dbReference type="Gene3D" id="1.25.40.10">
    <property type="entry name" value="Tetratricopeptide repeat domain"/>
    <property type="match status" value="2"/>
</dbReference>
<dbReference type="SMART" id="SM00028">
    <property type="entry name" value="TPR"/>
    <property type="match status" value="3"/>
</dbReference>
<evidence type="ECO:0000313" key="2">
    <source>
        <dbReference type="EMBL" id="JAD74845.1"/>
    </source>
</evidence>